<evidence type="ECO:0000313" key="3">
    <source>
        <dbReference type="EMBL" id="HIH07804.1"/>
    </source>
</evidence>
<reference evidence="4" key="3">
    <citation type="submission" date="2021-05" db="EMBL/GenBank/DDBJ databases">
        <title>Protein family content uncovers lineage relationships and bacterial pathway maintenance mechanisms in DPANN archaea.</title>
        <authorList>
            <person name="Castelle C.J."/>
            <person name="Meheust R."/>
            <person name="Jaffe A.L."/>
            <person name="Seitz K."/>
            <person name="Gong X."/>
            <person name="Baker B.J."/>
            <person name="Banfield J.F."/>
        </authorList>
    </citation>
    <scope>NUCLEOTIDE SEQUENCE</scope>
    <source>
        <strain evidence="4">RIFCSPHIGHO2_01_FULL_GW2011_AR10_43_9</strain>
    </source>
</reference>
<evidence type="ECO:0000259" key="2">
    <source>
        <dbReference type="Pfam" id="PF02775"/>
    </source>
</evidence>
<organism evidence="3 5">
    <name type="scientific">Candidatus Iainarchaeum sp</name>
    <dbReference type="NCBI Taxonomy" id="3101447"/>
    <lineage>
        <taxon>Archaea</taxon>
        <taxon>Candidatus Iainarchaeota</taxon>
        <taxon>Candidatus Iainarchaeia</taxon>
        <taxon>Candidatus Iainarchaeales</taxon>
        <taxon>Candidatus Iainarchaeaceae</taxon>
        <taxon>Candidatus Iainarchaeum</taxon>
    </lineage>
</organism>
<comment type="caution">
    <text evidence="3">The sequence shown here is derived from an EMBL/GenBank/DDBJ whole genome shotgun (WGS) entry which is preliminary data.</text>
</comment>
<dbReference type="GO" id="GO:0006082">
    <property type="term" value="P:organic acid metabolic process"/>
    <property type="evidence" value="ECO:0007669"/>
    <property type="project" value="UniProtKB-ARBA"/>
</dbReference>
<dbReference type="InterPro" id="IPR029061">
    <property type="entry name" value="THDP-binding"/>
</dbReference>
<reference evidence="4" key="2">
    <citation type="submission" date="2021-03" db="EMBL/GenBank/DDBJ databases">
        <authorList>
            <person name="Jaffe A."/>
        </authorList>
    </citation>
    <scope>NUCLEOTIDE SEQUENCE</scope>
    <source>
        <strain evidence="4">RIFCSPHIGHO2_01_FULL_GW2011_AR10_43_9</strain>
    </source>
</reference>
<dbReference type="Pfam" id="PF02775">
    <property type="entry name" value="TPP_enzyme_C"/>
    <property type="match status" value="1"/>
</dbReference>
<dbReference type="InterPro" id="IPR011766">
    <property type="entry name" value="TPP_enzyme_TPP-bd"/>
</dbReference>
<dbReference type="GO" id="GO:0016491">
    <property type="term" value="F:oxidoreductase activity"/>
    <property type="evidence" value="ECO:0007669"/>
    <property type="project" value="UniProtKB-KW"/>
</dbReference>
<dbReference type="PANTHER" id="PTHR42897:SF2">
    <property type="entry name" value="PYRUVATE SYNTHASE SUBUNIT PORB"/>
    <property type="match status" value="1"/>
</dbReference>
<keyword evidence="1" id="KW-0560">Oxidoreductase</keyword>
<dbReference type="SUPFAM" id="SSF52518">
    <property type="entry name" value="Thiamin diphosphate-binding fold (THDP-binding)"/>
    <property type="match status" value="1"/>
</dbReference>
<dbReference type="Proteomes" id="UP000577419">
    <property type="component" value="Unassembled WGS sequence"/>
</dbReference>
<evidence type="ECO:0000313" key="5">
    <source>
        <dbReference type="Proteomes" id="UP000577419"/>
    </source>
</evidence>
<dbReference type="PANTHER" id="PTHR42897">
    <property type="entry name" value="PYRUVATE SYNTHASE SUBUNIT PORB"/>
    <property type="match status" value="1"/>
</dbReference>
<sequence length="299" mass="32267">MHLFAPGHSGCPGCGPSNALIQLSDTLGKDIIVVNATGCMEIISSQYPTTAWRVPYIHSLFENAPSVASGVKAALRAQGNNHTQVVVVAGDGATYDIGFGALSGMLERGDDVIYICYDNELYANTGVQKSGATPFGAETTTTLVGKIHRGKETERKPIVEIAAAHNIPYAASASIAYYGDFQMKLRKAAKIKGARFITVSAPCCLGAGFDGAITMRVAKLMVMSRLWFLFECENGQYKLNLDIANPKPVEEYLKLQKRFKHLSEEQIAHIQGTADATYAKLKALCEVNVTEQEKAEAKA</sequence>
<dbReference type="GO" id="GO:0030976">
    <property type="term" value="F:thiamine pyrophosphate binding"/>
    <property type="evidence" value="ECO:0007669"/>
    <property type="project" value="InterPro"/>
</dbReference>
<dbReference type="EMBL" id="JAGVWF010000078">
    <property type="protein sequence ID" value="MBS3059786.1"/>
    <property type="molecule type" value="Genomic_DNA"/>
</dbReference>
<protein>
    <recommendedName>
        <fullName evidence="2">Thiamine pyrophosphate enzyme TPP-binding domain-containing protein</fullName>
    </recommendedName>
</protein>
<dbReference type="CDD" id="cd03376">
    <property type="entry name" value="TPP_PFOR_porB_like"/>
    <property type="match status" value="1"/>
</dbReference>
<dbReference type="Proteomes" id="UP000683213">
    <property type="component" value="Unassembled WGS sequence"/>
</dbReference>
<evidence type="ECO:0000256" key="1">
    <source>
        <dbReference type="ARBA" id="ARBA00023002"/>
    </source>
</evidence>
<name>A0A7J4ISU2_9ARCH</name>
<reference evidence="3" key="1">
    <citation type="journal article" date="2020" name="bioRxiv">
        <title>A rank-normalized archaeal taxonomy based on genome phylogeny resolves widespread incomplete and uneven classifications.</title>
        <authorList>
            <person name="Rinke C."/>
            <person name="Chuvochina M."/>
            <person name="Mussig A.J."/>
            <person name="Chaumeil P.-A."/>
            <person name="Waite D.W."/>
            <person name="Whitman W.B."/>
            <person name="Parks D.H."/>
            <person name="Hugenholtz P."/>
        </authorList>
    </citation>
    <scope>NUCLEOTIDE SEQUENCE</scope>
    <source>
        <strain evidence="3">UBA10011</strain>
    </source>
</reference>
<dbReference type="Gene3D" id="3.40.50.970">
    <property type="match status" value="2"/>
</dbReference>
<gene>
    <name evidence="3" type="ORF">HA237_00370</name>
    <name evidence="4" type="ORF">J4224_05185</name>
</gene>
<dbReference type="GO" id="GO:0044272">
    <property type="term" value="P:sulfur compound biosynthetic process"/>
    <property type="evidence" value="ECO:0007669"/>
    <property type="project" value="UniProtKB-ARBA"/>
</dbReference>
<dbReference type="InterPro" id="IPR051479">
    <property type="entry name" value="PorB-like"/>
</dbReference>
<dbReference type="AlphaFoldDB" id="A0A7J4ISU2"/>
<accession>A0A7J4ISU2</accession>
<feature type="domain" description="Thiamine pyrophosphate enzyme TPP-binding" evidence="2">
    <location>
        <begin position="37"/>
        <end position="199"/>
    </location>
</feature>
<evidence type="ECO:0000313" key="4">
    <source>
        <dbReference type="EMBL" id="MBS3059786.1"/>
    </source>
</evidence>
<proteinExistence type="predicted"/>
<dbReference type="EMBL" id="DUFG01000002">
    <property type="protein sequence ID" value="HIH07804.1"/>
    <property type="molecule type" value="Genomic_DNA"/>
</dbReference>